<dbReference type="Pfam" id="PF05013">
    <property type="entry name" value="FGase"/>
    <property type="match status" value="1"/>
</dbReference>
<dbReference type="SUPFAM" id="SSF53187">
    <property type="entry name" value="Zn-dependent exopeptidases"/>
    <property type="match status" value="1"/>
</dbReference>
<protein>
    <submittedName>
        <fullName evidence="1">N-formylglutamate amidohydrolase</fullName>
    </submittedName>
</protein>
<dbReference type="InterPro" id="IPR007709">
    <property type="entry name" value="N-FG_amidohydro"/>
</dbReference>
<evidence type="ECO:0000313" key="1">
    <source>
        <dbReference type="EMBL" id="MBB5685772.1"/>
    </source>
</evidence>
<proteinExistence type="predicted"/>
<keyword evidence="1" id="KW-0378">Hydrolase</keyword>
<accession>A0A7W9EE34</accession>
<dbReference type="Gene3D" id="3.40.630.40">
    <property type="entry name" value="Zn-dependent exopeptidases"/>
    <property type="match status" value="1"/>
</dbReference>
<gene>
    <name evidence="1" type="ORF">FHS49_001788</name>
</gene>
<dbReference type="GO" id="GO:0016787">
    <property type="term" value="F:hydrolase activity"/>
    <property type="evidence" value="ECO:0007669"/>
    <property type="project" value="UniProtKB-KW"/>
</dbReference>
<evidence type="ECO:0000313" key="2">
    <source>
        <dbReference type="Proteomes" id="UP000549617"/>
    </source>
</evidence>
<comment type="caution">
    <text evidence="1">The sequence shown here is derived from an EMBL/GenBank/DDBJ whole genome shotgun (WGS) entry which is preliminary data.</text>
</comment>
<name>A0A7W9EE34_9SPHN</name>
<keyword evidence="2" id="KW-1185">Reference proteome</keyword>
<dbReference type="RefSeq" id="WP_343052941.1">
    <property type="nucleotide sequence ID" value="NZ_JACIJC010000003.1"/>
</dbReference>
<organism evidence="1 2">
    <name type="scientific">Sphingobium boeckii</name>
    <dbReference type="NCBI Taxonomy" id="1082345"/>
    <lineage>
        <taxon>Bacteria</taxon>
        <taxon>Pseudomonadati</taxon>
        <taxon>Pseudomonadota</taxon>
        <taxon>Alphaproteobacteria</taxon>
        <taxon>Sphingomonadales</taxon>
        <taxon>Sphingomonadaceae</taxon>
        <taxon>Sphingobium</taxon>
    </lineage>
</organism>
<dbReference type="EMBL" id="JACIJC010000003">
    <property type="protein sequence ID" value="MBB5685772.1"/>
    <property type="molecule type" value="Genomic_DNA"/>
</dbReference>
<dbReference type="Proteomes" id="UP000549617">
    <property type="component" value="Unassembled WGS sequence"/>
</dbReference>
<dbReference type="AlphaFoldDB" id="A0A7W9EE34"/>
<reference evidence="1 2" key="1">
    <citation type="submission" date="2020-08" db="EMBL/GenBank/DDBJ databases">
        <title>Genomic Encyclopedia of Type Strains, Phase IV (KMG-IV): sequencing the most valuable type-strain genomes for metagenomic binning, comparative biology and taxonomic classification.</title>
        <authorList>
            <person name="Goeker M."/>
        </authorList>
    </citation>
    <scope>NUCLEOTIDE SEQUENCE [LARGE SCALE GENOMIC DNA]</scope>
    <source>
        <strain evidence="1 2">DSM 25079</strain>
    </source>
</reference>
<sequence>MSEAPIPPFVIHGPALPDRPVILSVPHAGRDYPEPLLRASRITPKQLELLEDRHADRIAAHAIARGYSAIVAQRARAWIDLNRHEREIDPEMIDPRPSGDGLIRSSKVTGGLGLMPRRLRGSGDILSRRVPAACLEARIEIDHRPYHRRLSEMLKATRDRFGLAILLDIHSMPPVASGAGIVIGDLFGRSAGSRHSGLVHALTKARGFSVAMNVPYAGGHILSTHGQPARGIHAIQIEFDRALYLQPDMSTLRPDIGGLDRLITRIAESLCADIAGRDTAIAAE</sequence>